<keyword evidence="11" id="KW-0418">Kinase</keyword>
<dbReference type="InterPro" id="IPR000719">
    <property type="entry name" value="Prot_kinase_dom"/>
</dbReference>
<evidence type="ECO:0000259" key="10">
    <source>
        <dbReference type="PROSITE" id="PS50011"/>
    </source>
</evidence>
<evidence type="ECO:0000256" key="2">
    <source>
        <dbReference type="ARBA" id="ARBA00022614"/>
    </source>
</evidence>
<evidence type="ECO:0000256" key="9">
    <source>
        <dbReference type="SAM" id="SignalP"/>
    </source>
</evidence>
<feature type="chain" id="PRO_5043540596" evidence="9">
    <location>
        <begin position="23"/>
        <end position="620"/>
    </location>
</feature>
<feature type="transmembrane region" description="Helical" evidence="8">
    <location>
        <begin position="235"/>
        <end position="260"/>
    </location>
</feature>
<evidence type="ECO:0000256" key="4">
    <source>
        <dbReference type="ARBA" id="ARBA00022737"/>
    </source>
</evidence>
<keyword evidence="11" id="KW-0675">Receptor</keyword>
<keyword evidence="5 8" id="KW-1133">Transmembrane helix</keyword>
<keyword evidence="9" id="KW-0732">Signal</keyword>
<feature type="domain" description="Protein kinase" evidence="10">
    <location>
        <begin position="318"/>
        <end position="582"/>
    </location>
</feature>
<evidence type="ECO:0000256" key="3">
    <source>
        <dbReference type="ARBA" id="ARBA00022692"/>
    </source>
</evidence>
<dbReference type="PANTHER" id="PTHR48007">
    <property type="entry name" value="LEUCINE-RICH REPEAT RECEPTOR-LIKE PROTEIN KINASE PXC1"/>
    <property type="match status" value="1"/>
</dbReference>
<keyword evidence="7" id="KW-0067">ATP-binding</keyword>
<evidence type="ECO:0000313" key="12">
    <source>
        <dbReference type="Proteomes" id="UP000685013"/>
    </source>
</evidence>
<accession>A0AAV6NJZ2</accession>
<keyword evidence="6 8" id="KW-0472">Membrane</keyword>
<dbReference type="InterPro" id="IPR017441">
    <property type="entry name" value="Protein_kinase_ATP_BS"/>
</dbReference>
<keyword evidence="2" id="KW-0433">Leucine-rich repeat</keyword>
<dbReference type="GO" id="GO:0016020">
    <property type="term" value="C:membrane"/>
    <property type="evidence" value="ECO:0007669"/>
    <property type="project" value="UniProtKB-SubCell"/>
</dbReference>
<protein>
    <submittedName>
        <fullName evidence="11">LRR receptor-like serine/threonine-protein kinase</fullName>
    </submittedName>
</protein>
<dbReference type="PROSITE" id="PS50011">
    <property type="entry name" value="PROTEIN_KINASE_DOM"/>
    <property type="match status" value="1"/>
</dbReference>
<dbReference type="EMBL" id="JAGKQH010000005">
    <property type="protein sequence ID" value="KAG6598801.1"/>
    <property type="molecule type" value="Genomic_DNA"/>
</dbReference>
<evidence type="ECO:0000256" key="7">
    <source>
        <dbReference type="PROSITE-ProRule" id="PRU10141"/>
    </source>
</evidence>
<reference evidence="11 12" key="1">
    <citation type="journal article" date="2021" name="Hortic Res">
        <title>The domestication of Cucurbita argyrosperma as revealed by the genome of its wild relative.</title>
        <authorList>
            <person name="Barrera-Redondo J."/>
            <person name="Sanchez-de la Vega G."/>
            <person name="Aguirre-Liguori J.A."/>
            <person name="Castellanos-Morales G."/>
            <person name="Gutierrez-Guerrero Y.T."/>
            <person name="Aguirre-Dugua X."/>
            <person name="Aguirre-Planter E."/>
            <person name="Tenaillon M.I."/>
            <person name="Lira-Saade R."/>
            <person name="Eguiarte L.E."/>
        </authorList>
    </citation>
    <scope>NUCLEOTIDE SEQUENCE [LARGE SCALE GENOMIC DNA]</scope>
    <source>
        <strain evidence="11">JBR-2021</strain>
    </source>
</reference>
<dbReference type="Pfam" id="PF08263">
    <property type="entry name" value="LRRNT_2"/>
    <property type="match status" value="1"/>
</dbReference>
<keyword evidence="11" id="KW-0808">Transferase</keyword>
<evidence type="ECO:0000313" key="11">
    <source>
        <dbReference type="EMBL" id="KAG6598801.1"/>
    </source>
</evidence>
<gene>
    <name evidence="11" type="ORF">SDJN03_08579</name>
</gene>
<feature type="binding site" evidence="7">
    <location>
        <position position="356"/>
    </location>
    <ligand>
        <name>ATP</name>
        <dbReference type="ChEBI" id="CHEBI:30616"/>
    </ligand>
</feature>
<feature type="signal peptide" evidence="9">
    <location>
        <begin position="1"/>
        <end position="22"/>
    </location>
</feature>
<dbReference type="PROSITE" id="PS00107">
    <property type="entry name" value="PROTEIN_KINASE_ATP"/>
    <property type="match status" value="1"/>
</dbReference>
<dbReference type="InterPro" id="IPR001611">
    <property type="entry name" value="Leu-rich_rpt"/>
</dbReference>
<evidence type="ECO:0000256" key="1">
    <source>
        <dbReference type="ARBA" id="ARBA00004370"/>
    </source>
</evidence>
<evidence type="ECO:0000256" key="8">
    <source>
        <dbReference type="SAM" id="Phobius"/>
    </source>
</evidence>
<sequence>MPKPCLFLFLFLLFNPPPPTSAATAAESLLRFRSSLTNATALSNWNSSVPLCADSRRYWAGLICKNGQLYGLRLEHMGLGGTVDVAPLAELPTLRTLSLMNNGLQGPMPDVKQIGALRALYLSDNNFSGWISGEEFEGMGNLKKLYLGRNRFSGEIPASLVKLKGLVDLGLEGNLFAGRIPDFEERDWKYLNFSGNRLVGPIPSGFKNSNFTSFLGNNGLCGEPLAPCKSTTRKWSILIGVFSAAAAALILFILLLCCFLRPPKLFFSPKILFRRPEKTHQYSSTDSEDNSKTNGPTGSALCFLRTDQPRFDLQELLRAQAKVLGSGSFASCYKAVLSNGLAVVVKRFRQMNAAGKDEFYSHMRRLGRLSHPNLLPVVAFYYGKDDKLLVSKFVPNGSLATHLRGVARGLSYLHKELPNSSVPHGHLKSSNVLLDQDFTPILSDYALFPLLQESHAYHHMSAFKSPDFAAYHDRTSKSTDVWSLGILILEILTGKSPANYLHQGNGANADLADWVDTVVREEWTAEVFNNDLVGRGRGKEEEDGRWDCNGEMLKLLQIGMCCCERDIGKRWGLKQAVEKIELNLNEDEDDDEYYSSYGSFYSNSSNFKATVPEDEFSFLS</sequence>
<dbReference type="Pfam" id="PF13855">
    <property type="entry name" value="LRR_8"/>
    <property type="match status" value="1"/>
</dbReference>
<dbReference type="InterPro" id="IPR013210">
    <property type="entry name" value="LRR_N_plant-typ"/>
</dbReference>
<dbReference type="Pfam" id="PF00560">
    <property type="entry name" value="LRR_1"/>
    <property type="match status" value="1"/>
</dbReference>
<keyword evidence="7" id="KW-0547">Nucleotide-binding</keyword>
<comment type="caution">
    <text evidence="11">The sequence shown here is derived from an EMBL/GenBank/DDBJ whole genome shotgun (WGS) entry which is preliminary data.</text>
</comment>
<dbReference type="Proteomes" id="UP000685013">
    <property type="component" value="Chromosome 5"/>
</dbReference>
<dbReference type="GO" id="GO:0004672">
    <property type="term" value="F:protein kinase activity"/>
    <property type="evidence" value="ECO:0007669"/>
    <property type="project" value="InterPro"/>
</dbReference>
<name>A0AAV6NJZ2_9ROSI</name>
<keyword evidence="4" id="KW-0677">Repeat</keyword>
<dbReference type="PANTHER" id="PTHR48007:SF67">
    <property type="entry name" value="POLLEN RECEPTOR-LIKE KINASE 1"/>
    <property type="match status" value="1"/>
</dbReference>
<evidence type="ECO:0000256" key="6">
    <source>
        <dbReference type="ARBA" id="ARBA00023136"/>
    </source>
</evidence>
<dbReference type="Pfam" id="PF00069">
    <property type="entry name" value="Pkinase"/>
    <property type="match status" value="1"/>
</dbReference>
<feature type="non-terminal residue" evidence="11">
    <location>
        <position position="1"/>
    </location>
</feature>
<evidence type="ECO:0000256" key="5">
    <source>
        <dbReference type="ARBA" id="ARBA00022989"/>
    </source>
</evidence>
<dbReference type="GO" id="GO:0005524">
    <property type="term" value="F:ATP binding"/>
    <property type="evidence" value="ECO:0007669"/>
    <property type="project" value="UniProtKB-UniRule"/>
</dbReference>
<keyword evidence="3 8" id="KW-0812">Transmembrane</keyword>
<keyword evidence="12" id="KW-1185">Reference proteome</keyword>
<dbReference type="AlphaFoldDB" id="A0AAV6NJZ2"/>
<comment type="subcellular location">
    <subcellularLocation>
        <location evidence="1">Membrane</location>
    </subcellularLocation>
</comment>
<dbReference type="InterPro" id="IPR046959">
    <property type="entry name" value="PRK1-6/SRF4-like"/>
</dbReference>
<organism evidence="11 12">
    <name type="scientific">Cucurbita argyrosperma subsp. sororia</name>
    <dbReference type="NCBI Taxonomy" id="37648"/>
    <lineage>
        <taxon>Eukaryota</taxon>
        <taxon>Viridiplantae</taxon>
        <taxon>Streptophyta</taxon>
        <taxon>Embryophyta</taxon>
        <taxon>Tracheophyta</taxon>
        <taxon>Spermatophyta</taxon>
        <taxon>Magnoliopsida</taxon>
        <taxon>eudicotyledons</taxon>
        <taxon>Gunneridae</taxon>
        <taxon>Pentapetalae</taxon>
        <taxon>rosids</taxon>
        <taxon>fabids</taxon>
        <taxon>Cucurbitales</taxon>
        <taxon>Cucurbitaceae</taxon>
        <taxon>Cucurbiteae</taxon>
        <taxon>Cucurbita</taxon>
    </lineage>
</organism>
<proteinExistence type="predicted"/>